<protein>
    <submittedName>
        <fullName evidence="1">TetR family transcriptional regulator</fullName>
    </submittedName>
</protein>
<dbReference type="PANTHER" id="PTHR30055">
    <property type="entry name" value="HTH-TYPE TRANSCRIPTIONAL REGULATOR RUTR"/>
    <property type="match status" value="1"/>
</dbReference>
<dbReference type="InterPro" id="IPR009057">
    <property type="entry name" value="Homeodomain-like_sf"/>
</dbReference>
<dbReference type="KEGG" id="acis:CBP35_13165"/>
<dbReference type="Pfam" id="PF00440">
    <property type="entry name" value="TetR_N"/>
    <property type="match status" value="1"/>
</dbReference>
<dbReference type="InterPro" id="IPR001647">
    <property type="entry name" value="HTH_TetR"/>
</dbReference>
<accession>A0A240UBM5</accession>
<dbReference type="Gene3D" id="1.10.357.10">
    <property type="entry name" value="Tetracycline Repressor, domain 2"/>
    <property type="match status" value="1"/>
</dbReference>
<evidence type="ECO:0000313" key="1">
    <source>
        <dbReference type="EMBL" id="ART51173.1"/>
    </source>
</evidence>
<dbReference type="GO" id="GO:0003700">
    <property type="term" value="F:DNA-binding transcription factor activity"/>
    <property type="evidence" value="ECO:0007669"/>
    <property type="project" value="TreeGrafter"/>
</dbReference>
<reference evidence="1 2" key="1">
    <citation type="submission" date="2017-05" db="EMBL/GenBank/DDBJ databases">
        <title>Polyphasic characterization of four soil-derived phenanthrene-degrading Acidovorax strains and proposal of Acidovorax phenanthrenivorans sp. nov.</title>
        <authorList>
            <person name="Singleton D.R."/>
            <person name="Lee J."/>
            <person name="Dickey A.N."/>
            <person name="Stroud A."/>
            <person name="Scholl E.H."/>
            <person name="Wright F.A."/>
            <person name="Aitken M.D."/>
        </authorList>
    </citation>
    <scope>NUCLEOTIDE SEQUENCE [LARGE SCALE GENOMIC DNA]</scope>
    <source>
        <strain evidence="1">NA3</strain>
    </source>
</reference>
<dbReference type="InterPro" id="IPR050109">
    <property type="entry name" value="HTH-type_TetR-like_transc_reg"/>
</dbReference>
<sequence length="231" mass="25287">MTSSCLTLSIPMKMRKSLTRKALVGAAIRMISDGRMDSATIDDIVGEADVAKGSFYKHFPNRDALKAHAHEAVRAELFAIISAISAEVEDPATYLTLGLLAAFRFGLENKITARVLLHMPADVVNPARADNAPILAMFHRGIQQGIFKLSNLDAGLVLLMGLTDLGLARLLEVQNEYLQLREVMQGICMALLRGLGVNNRRAERIVKDAMKKVIDSQAIVATIQNQHRNAL</sequence>
<dbReference type="PANTHER" id="PTHR30055:SF234">
    <property type="entry name" value="HTH-TYPE TRANSCRIPTIONAL REGULATOR BETI"/>
    <property type="match status" value="1"/>
</dbReference>
<organism evidence="1 2">
    <name type="scientific">Acidovorax carolinensis</name>
    <dbReference type="NCBI Taxonomy" id="553814"/>
    <lineage>
        <taxon>Bacteria</taxon>
        <taxon>Pseudomonadati</taxon>
        <taxon>Pseudomonadota</taxon>
        <taxon>Betaproteobacteria</taxon>
        <taxon>Burkholderiales</taxon>
        <taxon>Comamonadaceae</taxon>
        <taxon>Acidovorax</taxon>
    </lineage>
</organism>
<dbReference type="KEGG" id="acip:CBP36_05780"/>
<evidence type="ECO:0000313" key="2">
    <source>
        <dbReference type="Proteomes" id="UP000194432"/>
    </source>
</evidence>
<keyword evidence="2" id="KW-1185">Reference proteome</keyword>
<dbReference type="EMBL" id="CP021361">
    <property type="protein sequence ID" value="ART51173.1"/>
    <property type="molecule type" value="Genomic_DNA"/>
</dbReference>
<dbReference type="Proteomes" id="UP000194432">
    <property type="component" value="Chromosome 1"/>
</dbReference>
<dbReference type="GO" id="GO:0000976">
    <property type="term" value="F:transcription cis-regulatory region binding"/>
    <property type="evidence" value="ECO:0007669"/>
    <property type="project" value="TreeGrafter"/>
</dbReference>
<dbReference type="KEGG" id="acin:CBP34_05165"/>
<dbReference type="PROSITE" id="PS50977">
    <property type="entry name" value="HTH_TETR_2"/>
    <property type="match status" value="1"/>
</dbReference>
<dbReference type="SUPFAM" id="SSF46689">
    <property type="entry name" value="Homeodomain-like"/>
    <property type="match status" value="1"/>
</dbReference>
<accession>A0A240U187</accession>
<dbReference type="OrthoDB" id="5293507at2"/>
<proteinExistence type="predicted"/>
<gene>
    <name evidence="1" type="ORF">CBP34_05165</name>
</gene>
<name>A0A240U187_9BURK</name>
<dbReference type="AlphaFoldDB" id="A0A240U187"/>